<evidence type="ECO:0000313" key="2">
    <source>
        <dbReference type="Proteomes" id="UP001164539"/>
    </source>
</evidence>
<comment type="caution">
    <text evidence="1">The sequence shown here is derived from an EMBL/GenBank/DDBJ whole genome shotgun (WGS) entry which is preliminary data.</text>
</comment>
<name>A0ACC1XP97_MELAZ</name>
<accession>A0ACC1XP97</accession>
<protein>
    <submittedName>
        <fullName evidence="1">Cysteine/Histidine-rich C1 domain family protein</fullName>
    </submittedName>
</protein>
<gene>
    <name evidence="1" type="ORF">OWV82_014891</name>
</gene>
<evidence type="ECO:0000313" key="1">
    <source>
        <dbReference type="EMBL" id="KAJ4712692.1"/>
    </source>
</evidence>
<dbReference type="EMBL" id="CM051401">
    <property type="protein sequence ID" value="KAJ4712692.1"/>
    <property type="molecule type" value="Genomic_DNA"/>
</dbReference>
<reference evidence="1 2" key="1">
    <citation type="journal article" date="2023" name="Science">
        <title>Complex scaffold remodeling in plant triterpene biosynthesis.</title>
        <authorList>
            <person name="De La Pena R."/>
            <person name="Hodgson H."/>
            <person name="Liu J.C."/>
            <person name="Stephenson M.J."/>
            <person name="Martin A.C."/>
            <person name="Owen C."/>
            <person name="Harkess A."/>
            <person name="Leebens-Mack J."/>
            <person name="Jimenez L.E."/>
            <person name="Osbourn A."/>
            <person name="Sattely E.S."/>
        </authorList>
    </citation>
    <scope>NUCLEOTIDE SEQUENCE [LARGE SCALE GENOMIC DNA]</scope>
    <source>
        <strain evidence="2">cv. JPN11</strain>
        <tissue evidence="1">Leaf</tissue>
    </source>
</reference>
<proteinExistence type="predicted"/>
<sequence>MKPKVKYEGHDYPLILVENIYDKSDCQECGFKIEGTFFVRCVPCRLNFHIKCGPFPLPPTTNEPKHHPHPLILNNETKLVKDDSEADSGHPLHCGACEKEINHELPFYSCADCDYSAHVSCVITEIQLERREKLRHFSHKHTLYLRDHKEENGETFCQACLQKDHINSTVYGCDPCQFYLHKSCSELPKEMHHPFHQHSLILQNTPKGNGISCHACHCAALRPSIKFGGHKHLLTFINKLYDIQKSTANTEISSRGPSCFRCVRCNFDLEIESIIPKAITHGSHAHTLRLKDGFDGFVEHEHNEYRCDVCRTKIDTRGCVYCCAECGFVLDFQCVISEVLLSLTTRTFSEAGDEGRQAVEGERMENYFLHEHLLTLCEISDGEIVCHGCGSPFSGESYTCSNCGFYPDRCIACNETPSDSFYICKLCWPKSPLFHKSCVELPQEIQISYHPHNSLHLTEGFEELSYDLELCHFCDKKGGFSERCKFCCNKCNFQIHFECAAKLIKYHEGREQVKHFSHRHNLALLELGIVDCRICNKKIHGPCYGCVPCEFYMHNSCFDLPQEIQHSFHQLHCLTLQTSSLTKWRDACGQKIKSSMCYTCNNCNFDLHLECASLKPNIKYEGHEHLLILVENMSNQGECEACGVEIQGTFYVRCVGCNINFHVQCGPVSLPPTVMDKHHKHPLSLSTKTVLVDDDSGCDPQVCDACSKERNPEHPFYCCTLCDYSAHASCVVTEVQLIEREKLRHFSHQHFLFPLKDKIKNDDVLCYACEKLIEGAVYGCEPCELYLHESCGKLPREIEHPFHKHSLVLPEPYSRKERECSACYKHCFGFTYRCNDCDFDLDLDCASLQPSIEYIGHGHILTFFEKLYGIPKCIACSFTSSDVSYLRCVICNFNIHLWCSPLPETIRHKSHQDHHLCLMDSFVDDNYDSQICDVCEEHRDARECVYYCAECNFISEFNCATFEVINCLKGWRGDVSLRTIKYRENRDKVVRKGLTWSKLFEILAEKKRDELQDLLREFREFLLKMKEGCTEDNVAILEIVPHSDEAFGPFIAWLGSTPVTDSDDMNDILNREHKVVCVGDYMISQKLAPVLKKLLAKYGDITNNCAFTERAIKTFLLSLICTVVRSMCKTIILDVNDNLICKWWLYLKMAQLGGFQIDFVFSHLQKIVHARNYETSIEINRKSAVYRTLKELKKVEQKISQLSQKIDKQREKLKNLRNKRERIIDSRDYETSVSDDVLEYVMKNAGTGLL</sequence>
<keyword evidence="2" id="KW-1185">Reference proteome</keyword>
<dbReference type="Proteomes" id="UP001164539">
    <property type="component" value="Chromosome 8"/>
</dbReference>
<organism evidence="1 2">
    <name type="scientific">Melia azedarach</name>
    <name type="common">Chinaberry tree</name>
    <dbReference type="NCBI Taxonomy" id="155640"/>
    <lineage>
        <taxon>Eukaryota</taxon>
        <taxon>Viridiplantae</taxon>
        <taxon>Streptophyta</taxon>
        <taxon>Embryophyta</taxon>
        <taxon>Tracheophyta</taxon>
        <taxon>Spermatophyta</taxon>
        <taxon>Magnoliopsida</taxon>
        <taxon>eudicotyledons</taxon>
        <taxon>Gunneridae</taxon>
        <taxon>Pentapetalae</taxon>
        <taxon>rosids</taxon>
        <taxon>malvids</taxon>
        <taxon>Sapindales</taxon>
        <taxon>Meliaceae</taxon>
        <taxon>Melia</taxon>
    </lineage>
</organism>